<evidence type="ECO:0000256" key="2">
    <source>
        <dbReference type="ARBA" id="ARBA00004603"/>
    </source>
</evidence>
<feature type="region of interest" description="Disordered" evidence="7">
    <location>
        <begin position="594"/>
        <end position="615"/>
    </location>
</feature>
<dbReference type="InterPro" id="IPR035892">
    <property type="entry name" value="C2_domain_sf"/>
</dbReference>
<dbReference type="InterPro" id="IPR014770">
    <property type="entry name" value="Munc13_1"/>
</dbReference>
<keyword evidence="4" id="KW-0268">Exocytosis</keyword>
<dbReference type="KEGG" id="dfa:DFA_02714"/>
<dbReference type="SUPFAM" id="SSF49562">
    <property type="entry name" value="C2 domain (Calcium/lipid-binding domain, CaLB)"/>
    <property type="match status" value="1"/>
</dbReference>
<dbReference type="Proteomes" id="UP000007797">
    <property type="component" value="Unassembled WGS sequence"/>
</dbReference>
<evidence type="ECO:0000259" key="8">
    <source>
        <dbReference type="PROSITE" id="PS50004"/>
    </source>
</evidence>
<dbReference type="Gene3D" id="1.20.58.1100">
    <property type="match status" value="1"/>
</dbReference>
<evidence type="ECO:0000256" key="3">
    <source>
        <dbReference type="ARBA" id="ARBA00005823"/>
    </source>
</evidence>
<dbReference type="GO" id="GO:0099503">
    <property type="term" value="C:secretory vesicle"/>
    <property type="evidence" value="ECO:0007669"/>
    <property type="project" value="TreeGrafter"/>
</dbReference>
<feature type="region of interest" description="Disordered" evidence="7">
    <location>
        <begin position="1"/>
        <end position="62"/>
    </location>
</feature>
<feature type="domain" description="MHD1" evidence="9">
    <location>
        <begin position="846"/>
        <end position="981"/>
    </location>
</feature>
<evidence type="ECO:0000313" key="12">
    <source>
        <dbReference type="Proteomes" id="UP000007797"/>
    </source>
</evidence>
<protein>
    <recommendedName>
        <fullName evidence="13">C2 domain-containing protein</fullName>
    </recommendedName>
</protein>
<keyword evidence="5" id="KW-0963">Cytoplasm</keyword>
<accession>F4PHY4</accession>
<dbReference type="GO" id="GO:0006887">
    <property type="term" value="P:exocytosis"/>
    <property type="evidence" value="ECO:0007669"/>
    <property type="project" value="UniProtKB-KW"/>
</dbReference>
<evidence type="ECO:0000256" key="7">
    <source>
        <dbReference type="SAM" id="MobiDB-lite"/>
    </source>
</evidence>
<dbReference type="InterPro" id="IPR052095">
    <property type="entry name" value="UNC-13_domain"/>
</dbReference>
<name>F4PHY4_CACFS</name>
<dbReference type="Gene3D" id="1.10.357.50">
    <property type="match status" value="1"/>
</dbReference>
<dbReference type="PROSITE" id="PS50004">
    <property type="entry name" value="C2"/>
    <property type="match status" value="1"/>
</dbReference>
<feature type="compositionally biased region" description="Polar residues" evidence="7">
    <location>
        <begin position="20"/>
        <end position="30"/>
    </location>
</feature>
<gene>
    <name evidence="11" type="ORF">DFA_02714</name>
</gene>
<evidence type="ECO:0000259" key="10">
    <source>
        <dbReference type="PROSITE" id="PS51259"/>
    </source>
</evidence>
<dbReference type="InterPro" id="IPR000008">
    <property type="entry name" value="C2_dom"/>
</dbReference>
<feature type="domain" description="C2" evidence="8">
    <location>
        <begin position="419"/>
        <end position="538"/>
    </location>
</feature>
<dbReference type="SMART" id="SM00239">
    <property type="entry name" value="C2"/>
    <property type="match status" value="1"/>
</dbReference>
<feature type="domain" description="MHD2" evidence="10">
    <location>
        <begin position="1122"/>
        <end position="1232"/>
    </location>
</feature>
<reference evidence="12" key="1">
    <citation type="journal article" date="2011" name="Genome Res.">
        <title>Phylogeny-wide analysis of social amoeba genomes highlights ancient origins for complex intercellular communication.</title>
        <authorList>
            <person name="Heidel A.J."/>
            <person name="Lawal H.M."/>
            <person name="Felder M."/>
            <person name="Schilde C."/>
            <person name="Helps N.R."/>
            <person name="Tunggal B."/>
            <person name="Rivero F."/>
            <person name="John U."/>
            <person name="Schleicher M."/>
            <person name="Eichinger L."/>
            <person name="Platzer M."/>
            <person name="Noegel A.A."/>
            <person name="Schaap P."/>
            <person name="Gloeckner G."/>
        </authorList>
    </citation>
    <scope>NUCLEOTIDE SEQUENCE [LARGE SCALE GENOMIC DNA]</scope>
    <source>
        <strain evidence="12">SH3</strain>
    </source>
</reference>
<evidence type="ECO:0000256" key="1">
    <source>
        <dbReference type="ARBA" id="ARBA00004496"/>
    </source>
</evidence>
<dbReference type="InterPro" id="IPR014772">
    <property type="entry name" value="Munc13_dom-2"/>
</dbReference>
<dbReference type="GO" id="GO:0005770">
    <property type="term" value="C:late endosome"/>
    <property type="evidence" value="ECO:0007669"/>
    <property type="project" value="UniProtKB-SubCell"/>
</dbReference>
<dbReference type="Pfam" id="PF00168">
    <property type="entry name" value="C2"/>
    <property type="match status" value="1"/>
</dbReference>
<evidence type="ECO:0000259" key="9">
    <source>
        <dbReference type="PROSITE" id="PS51258"/>
    </source>
</evidence>
<dbReference type="OMA" id="FNNIQAC"/>
<keyword evidence="6" id="KW-0967">Endosome</keyword>
<sequence>MSTLITHMSTKRGEGDDGETSVNANTSPSSLEAADIIDNSNNNNNNNNLNTPVKQQHQQQQLQNNLLSPTLMSNGVPNIDLVKTSLVKNRVEIDFSAKAIKEGLFSMWTSCADNKVNYASKDLTIKIDPPQLVFGDSTSTSITSSTIVNGAGILNNASSSSSSGQGLTMLMKNSASANQTTTGTSIKEEDAVAAFEYIHHCIFFGLSSMKKDVIQQMDNYFIHIIKDNPSNVKSILTCLFDIFTYYRSISKAEEANDAKRFSALSLALDRFIEETLSNGLRDASEFSLSHLQKQFNAHLTEQLKKMGNQDSSLFNDAIQKFNYILSQSVEMVESIEKSKIISKAMKLDTYHEKIARQKSKSLSNKEFFLFHLKYRKMNIDSRPFYGRANFSSDKSFLQWKKVEENNLQKLSQQLQPKEEYLKSVWGIKYKEKDTIGVIAIKVVQARDLINKEGSIVKPEPHIEIEFENEKKRTRKVNGLNPVWKEHFNFQITKQNQNLEIEFSVWDGQGTESSKVFLGKCKFTIRELMNYVKREVSWVPLQKRSSRSKVSGDLKLQFHFLDYPDPKSPYPNHFHYYRILLEKLLSIDIQQQQQQQGSDIGSGSPNSSSPNNLSGANRVLPFRRKAIDITKPISLLSNQSTQILKDYAERYGLLEHTTKLILVEYLIKLIIDDMALEYIPEVRGILKYILEIKFSDFCGLTIIEEKILKELVEKLSVACNTWISHFHTVFPLNTPTGSLRMLIDIFYLLRSSELCQLTPLPHIIKEMYEKRFNQAIIMAQTMTKGTQLGRASTIIRVCDILLANLDIDVKYFARDFPTSEVNILTVSIQVYNDLLEKEIDKLTEHGANNLQELTEFLELYFKLKETMIKFKDIDQKLALLPIPILFKQCVLQWTLHSADQLQQLIDKLCQNEEWTPVSDDTLHSKSVGEVFLGCYHALDVIKSLRWEDFQKFHKDGEHSLFEIFTNFTVVISESIIYYTTVIRDLSLKALDEAADDIFLLSDSYSQDLVQTIQTVSLRFNNIQACLGHTEDLISVLLRIMASYRLSPSIVNEMSRHTYKAINDNVRTLVDRIYNRLSPVIIGEIYNIVGIDLDKSKNFVVGFFKQIEKNIDQLSNTNNQMPVSVQLTPLLQYIASKLQLFSQHLYYPLTKQLLKRLWAGIINILDDMIFPKNKNLELSSYQLDMIDGMVKCFGEFFYIDGEGLTQKAIDKQSERFIIIIMAYREAINSGVRNFDPLGLKNALKNINLANLRPDLGALKKLNINLKGIPKQLDIFSLIKNTIERKQKERKEREDGTQSRKSFNIPKLKLPFKIVLNK</sequence>
<organism evidence="11 12">
    <name type="scientific">Cavenderia fasciculata</name>
    <name type="common">Slime mold</name>
    <name type="synonym">Dictyostelium fasciculatum</name>
    <dbReference type="NCBI Taxonomy" id="261658"/>
    <lineage>
        <taxon>Eukaryota</taxon>
        <taxon>Amoebozoa</taxon>
        <taxon>Evosea</taxon>
        <taxon>Eumycetozoa</taxon>
        <taxon>Dictyostelia</taxon>
        <taxon>Acytosteliales</taxon>
        <taxon>Cavenderiaceae</taxon>
        <taxon>Cavenderia</taxon>
    </lineage>
</organism>
<dbReference type="Gene3D" id="2.60.40.150">
    <property type="entry name" value="C2 domain"/>
    <property type="match status" value="1"/>
</dbReference>
<evidence type="ECO:0000313" key="11">
    <source>
        <dbReference type="EMBL" id="EGG24471.1"/>
    </source>
</evidence>
<evidence type="ECO:0000256" key="5">
    <source>
        <dbReference type="ARBA" id="ARBA00022490"/>
    </source>
</evidence>
<proteinExistence type="inferred from homology"/>
<dbReference type="STRING" id="1054147.F4PHY4"/>
<dbReference type="PROSITE" id="PS51259">
    <property type="entry name" value="MHD2"/>
    <property type="match status" value="1"/>
</dbReference>
<dbReference type="OrthoDB" id="67700at2759"/>
<comment type="similarity">
    <text evidence="3">Belongs to the unc-13 family.</text>
</comment>
<evidence type="ECO:0008006" key="13">
    <source>
        <dbReference type="Google" id="ProtNLM"/>
    </source>
</evidence>
<dbReference type="PROSITE" id="PS51258">
    <property type="entry name" value="MHD1"/>
    <property type="match status" value="1"/>
</dbReference>
<evidence type="ECO:0000256" key="4">
    <source>
        <dbReference type="ARBA" id="ARBA00022483"/>
    </source>
</evidence>
<dbReference type="RefSeq" id="XP_004362322.1">
    <property type="nucleotide sequence ID" value="XM_004362265.1"/>
</dbReference>
<dbReference type="EMBL" id="GL883006">
    <property type="protein sequence ID" value="EGG24471.1"/>
    <property type="molecule type" value="Genomic_DNA"/>
</dbReference>
<evidence type="ECO:0000256" key="6">
    <source>
        <dbReference type="ARBA" id="ARBA00022753"/>
    </source>
</evidence>
<feature type="compositionally biased region" description="Low complexity" evidence="7">
    <location>
        <begin position="39"/>
        <end position="62"/>
    </location>
</feature>
<keyword evidence="12" id="KW-1185">Reference proteome</keyword>
<comment type="subcellular location">
    <subcellularLocation>
        <location evidence="1">Cytoplasm</location>
    </subcellularLocation>
    <subcellularLocation>
        <location evidence="2">Late endosome</location>
    </subcellularLocation>
</comment>
<dbReference type="GeneID" id="14877164"/>
<dbReference type="PANTHER" id="PTHR45999">
    <property type="entry name" value="UNC-13-4A, ISOFORM B"/>
    <property type="match status" value="1"/>
</dbReference>
<dbReference type="PANTHER" id="PTHR45999:SF4">
    <property type="entry name" value="UNC-13-4A, ISOFORM B"/>
    <property type="match status" value="1"/>
</dbReference>